<dbReference type="PANTHER" id="PTHR43213">
    <property type="entry name" value="BIFUNCTIONAL DTTP/UTP PYROPHOSPHATASE/METHYLTRANSFERASE PROTEIN-RELATED"/>
    <property type="match status" value="1"/>
</dbReference>
<sequence>MVAELVSEARPALRIVLASASPRRRELLAQIGLSFTVMPTDIDESERPDEDPVRYVRRLAVEKALAATADDDTDVVIAADTTVDVDGVILAKPADDDDARRMLRLLGGRAHRVHTGVAVRHAGVVVAEVCTSVVRFVPLSADLVEWYVGTGEPHGKAGGYGIQGAAALLVDGVEGSVTNVIGLPLALLDQLLAEAGVSLLGLLTP</sequence>
<dbReference type="GO" id="GO:0047429">
    <property type="term" value="F:nucleoside triphosphate diphosphatase activity"/>
    <property type="evidence" value="ECO:0007669"/>
    <property type="project" value="InterPro"/>
</dbReference>
<gene>
    <name evidence="3" type="ORF">UFOPK3376_00531</name>
</gene>
<dbReference type="Pfam" id="PF02545">
    <property type="entry name" value="Maf"/>
    <property type="match status" value="1"/>
</dbReference>
<dbReference type="CDD" id="cd00555">
    <property type="entry name" value="Maf"/>
    <property type="match status" value="1"/>
</dbReference>
<organism evidence="3">
    <name type="scientific">freshwater metagenome</name>
    <dbReference type="NCBI Taxonomy" id="449393"/>
    <lineage>
        <taxon>unclassified sequences</taxon>
        <taxon>metagenomes</taxon>
        <taxon>ecological metagenomes</taxon>
    </lineage>
</organism>
<comment type="cofactor">
    <cofactor evidence="1">
        <name>a divalent metal cation</name>
        <dbReference type="ChEBI" id="CHEBI:60240"/>
    </cofactor>
</comment>
<proteinExistence type="inferred from homology"/>
<dbReference type="EMBL" id="CAFBLP010000009">
    <property type="protein sequence ID" value="CAB4865758.1"/>
    <property type="molecule type" value="Genomic_DNA"/>
</dbReference>
<dbReference type="AlphaFoldDB" id="A0A6J7D9C2"/>
<dbReference type="InterPro" id="IPR029001">
    <property type="entry name" value="ITPase-like_fam"/>
</dbReference>
<dbReference type="NCBIfam" id="TIGR00172">
    <property type="entry name" value="maf"/>
    <property type="match status" value="1"/>
</dbReference>
<evidence type="ECO:0000256" key="1">
    <source>
        <dbReference type="ARBA" id="ARBA00001968"/>
    </source>
</evidence>
<evidence type="ECO:0000313" key="3">
    <source>
        <dbReference type="EMBL" id="CAB4865758.1"/>
    </source>
</evidence>
<keyword evidence="2" id="KW-0378">Hydrolase</keyword>
<name>A0A6J7D9C2_9ZZZZ</name>
<dbReference type="HAMAP" id="MF_00528">
    <property type="entry name" value="Maf"/>
    <property type="match status" value="1"/>
</dbReference>
<protein>
    <submittedName>
        <fullName evidence="3">Unannotated protein</fullName>
    </submittedName>
</protein>
<dbReference type="PIRSF" id="PIRSF006305">
    <property type="entry name" value="Maf"/>
    <property type="match status" value="1"/>
</dbReference>
<reference evidence="3" key="1">
    <citation type="submission" date="2020-05" db="EMBL/GenBank/DDBJ databases">
        <authorList>
            <person name="Chiriac C."/>
            <person name="Salcher M."/>
            <person name="Ghai R."/>
            <person name="Kavagutti S V."/>
        </authorList>
    </citation>
    <scope>NUCLEOTIDE SEQUENCE</scope>
</reference>
<accession>A0A6J7D9C2</accession>
<dbReference type="InterPro" id="IPR003697">
    <property type="entry name" value="Maf-like"/>
</dbReference>
<dbReference type="SUPFAM" id="SSF52972">
    <property type="entry name" value="ITPase-like"/>
    <property type="match status" value="1"/>
</dbReference>
<evidence type="ECO:0000256" key="2">
    <source>
        <dbReference type="ARBA" id="ARBA00022801"/>
    </source>
</evidence>
<dbReference type="PANTHER" id="PTHR43213:SF5">
    <property type="entry name" value="BIFUNCTIONAL DTTP_UTP PYROPHOSPHATASE_METHYLTRANSFERASE PROTEIN-RELATED"/>
    <property type="match status" value="1"/>
</dbReference>
<dbReference type="Gene3D" id="3.90.950.10">
    <property type="match status" value="1"/>
</dbReference>